<dbReference type="AGR" id="Xenbase:XB-GENE-29090003"/>
<proteinExistence type="predicted"/>
<keyword evidence="1" id="KW-1133">Transmembrane helix</keyword>
<accession>A0A8J1IZ00</accession>
<dbReference type="GeneID" id="105948358"/>
<feature type="transmembrane region" description="Helical" evidence="1">
    <location>
        <begin position="99"/>
        <end position="122"/>
    </location>
</feature>
<keyword evidence="2" id="KW-1185">Reference proteome</keyword>
<organism evidence="2 3">
    <name type="scientific">Xenopus tropicalis</name>
    <name type="common">Western clawed frog</name>
    <name type="synonym">Silurana tropicalis</name>
    <dbReference type="NCBI Taxonomy" id="8364"/>
    <lineage>
        <taxon>Eukaryota</taxon>
        <taxon>Metazoa</taxon>
        <taxon>Chordata</taxon>
        <taxon>Craniata</taxon>
        <taxon>Vertebrata</taxon>
        <taxon>Euteleostomi</taxon>
        <taxon>Amphibia</taxon>
        <taxon>Batrachia</taxon>
        <taxon>Anura</taxon>
        <taxon>Pipoidea</taxon>
        <taxon>Pipidae</taxon>
        <taxon>Xenopodinae</taxon>
        <taxon>Xenopus</taxon>
        <taxon>Silurana</taxon>
    </lineage>
</organism>
<dbReference type="AlphaFoldDB" id="A0A8J1IZ00"/>
<gene>
    <name evidence="3 4" type="primary">LOC105948358</name>
</gene>
<keyword evidence="1" id="KW-0812">Transmembrane</keyword>
<dbReference type="Xenbase" id="XB-GENE-29090003">
    <property type="gene designation" value="LOC105948358"/>
</dbReference>
<dbReference type="RefSeq" id="XP_031749721.1">
    <property type="nucleotide sequence ID" value="XM_031893861.1"/>
</dbReference>
<dbReference type="Proteomes" id="UP000008143">
    <property type="component" value="Chromosome 9"/>
</dbReference>
<dbReference type="OMA" id="MDITGLM"/>
<evidence type="ECO:0000313" key="2">
    <source>
        <dbReference type="Proteomes" id="UP000008143"/>
    </source>
</evidence>
<evidence type="ECO:0000313" key="4">
    <source>
        <dbReference type="Xenbase" id="XB-GENE-29090003"/>
    </source>
</evidence>
<keyword evidence="1" id="KW-0472">Membrane</keyword>
<sequence length="139" mass="14924">MTYGKCQFESLADAIFDAFGSYKSEEKVLDEAKIDSSSCGTQIKEPPMGSLLAPHLVAGFPLQGSTLLATNHTLDTQLLLLPLKFIALLPLHVPLNTQLYIQLAVAPIVGPIVGIITITITITNTINMDLESGTDKGDR</sequence>
<evidence type="ECO:0000256" key="1">
    <source>
        <dbReference type="SAM" id="Phobius"/>
    </source>
</evidence>
<dbReference type="KEGG" id="xtr:105948358"/>
<reference evidence="3" key="1">
    <citation type="submission" date="2025-08" db="UniProtKB">
        <authorList>
            <consortium name="RefSeq"/>
        </authorList>
    </citation>
    <scope>IDENTIFICATION</scope>
    <source>
        <strain evidence="3">Nigerian</strain>
        <tissue evidence="3">Liver and blood</tissue>
    </source>
</reference>
<protein>
    <submittedName>
        <fullName evidence="3">Uncharacterized protein LOC105948358</fullName>
    </submittedName>
</protein>
<evidence type="ECO:0000313" key="3">
    <source>
        <dbReference type="RefSeq" id="XP_031749721.1"/>
    </source>
</evidence>
<name>A0A8J1IZ00_XENTR</name>